<dbReference type="Proteomes" id="UP000576082">
    <property type="component" value="Unassembled WGS sequence"/>
</dbReference>
<dbReference type="AlphaFoldDB" id="A0A7X9P3H6"/>
<feature type="domain" description="Secretion system C-terminal sorting" evidence="1">
    <location>
        <begin position="437"/>
        <end position="503"/>
    </location>
</feature>
<sequence length="506" mass="60248">MVKFNFLFKVLYIGFVTFMIQFDVFAQSKSDYYNSPFPLEIGDESISLISIFNINKQEEKVPNTFISYSFSNASDSTPVSKTIYEFDAYIRTTQAFNFNWDKEAKNWAKYRKNSYEYDEYGNLALSVTYQWDAISQKWKGAYKSEKKYDSSGNLLSSNFYKWENVLNNWVGVSKVESSFNVKNQFTQKIAYTWNTDSNQWEESTKETFLYNQQNDLELYTLYNWQDKWVAVKKEEHHFDYTNNTSIQTLSIIDASFQNWVNDTKYGFKYDESSNVIEKIYYQWISNEWLSVEKEEASYNVHNQLMVKTEFKYQYVMGWTEALRTQYNYDHDQYNVEQLVETWNAEQQEWDNNQLYLIAFNENGRQINKEKYVWEKDEWVGASKLSQSYNSIGYLEYQGVYQWSNSIAVWSPNHKSYLFYSEDDILLSNDNPILQVTVFPNPVKDFLKIHASQQYGTLQFEMFDLKGNKIIQSIDKNEINVQEIPSGYYLYIITLDNSKIFKGKLIK</sequence>
<protein>
    <submittedName>
        <fullName evidence="2">T9SS type A sorting domain-containing protein</fullName>
    </submittedName>
</protein>
<reference evidence="2 3" key="1">
    <citation type="submission" date="2020-04" db="EMBL/GenBank/DDBJ databases">
        <title>Flammeovirga sp. SR4, a novel species isolated from seawater.</title>
        <authorList>
            <person name="Wang X."/>
        </authorList>
    </citation>
    <scope>NUCLEOTIDE SEQUENCE [LARGE SCALE GENOMIC DNA]</scope>
    <source>
        <strain evidence="2 3">ATCC 23126</strain>
    </source>
</reference>
<dbReference type="Gene3D" id="2.40.128.720">
    <property type="match status" value="4"/>
</dbReference>
<evidence type="ECO:0000313" key="3">
    <source>
        <dbReference type="Proteomes" id="UP000576082"/>
    </source>
</evidence>
<gene>
    <name evidence="2" type="ORF">HHU12_12430</name>
</gene>
<dbReference type="EMBL" id="JABANE010000029">
    <property type="protein sequence ID" value="NME68770.1"/>
    <property type="molecule type" value="Genomic_DNA"/>
</dbReference>
<accession>A0A7X9P3H6</accession>
<proteinExistence type="predicted"/>
<dbReference type="NCBIfam" id="TIGR04183">
    <property type="entry name" value="Por_Secre_tail"/>
    <property type="match status" value="1"/>
</dbReference>
<organism evidence="2 3">
    <name type="scientific">Flammeovirga aprica JL-4</name>
    <dbReference type="NCBI Taxonomy" id="694437"/>
    <lineage>
        <taxon>Bacteria</taxon>
        <taxon>Pseudomonadati</taxon>
        <taxon>Bacteroidota</taxon>
        <taxon>Cytophagia</taxon>
        <taxon>Cytophagales</taxon>
        <taxon>Flammeovirgaceae</taxon>
        <taxon>Flammeovirga</taxon>
    </lineage>
</organism>
<dbReference type="RefSeq" id="WP_169657064.1">
    <property type="nucleotide sequence ID" value="NZ_JABANE010000029.1"/>
</dbReference>
<keyword evidence="3" id="KW-1185">Reference proteome</keyword>
<evidence type="ECO:0000313" key="2">
    <source>
        <dbReference type="EMBL" id="NME68770.1"/>
    </source>
</evidence>
<evidence type="ECO:0000259" key="1">
    <source>
        <dbReference type="Pfam" id="PF18962"/>
    </source>
</evidence>
<dbReference type="Pfam" id="PF18962">
    <property type="entry name" value="Por_Secre_tail"/>
    <property type="match status" value="1"/>
</dbReference>
<name>A0A7X9P3H6_9BACT</name>
<dbReference type="InterPro" id="IPR026444">
    <property type="entry name" value="Secre_tail"/>
</dbReference>
<comment type="caution">
    <text evidence="2">The sequence shown here is derived from an EMBL/GenBank/DDBJ whole genome shotgun (WGS) entry which is preliminary data.</text>
</comment>